<dbReference type="RefSeq" id="WP_016432286.1">
    <property type="nucleotide sequence ID" value="NZ_JALDAX010000031.1"/>
</dbReference>
<evidence type="ECO:0000313" key="1">
    <source>
        <dbReference type="EMBL" id="MCI3246232.1"/>
    </source>
</evidence>
<protein>
    <recommendedName>
        <fullName evidence="3">Secreted protein</fullName>
    </recommendedName>
</protein>
<evidence type="ECO:0000313" key="2">
    <source>
        <dbReference type="Proteomes" id="UP001165270"/>
    </source>
</evidence>
<evidence type="ECO:0008006" key="3">
    <source>
        <dbReference type="Google" id="ProtNLM"/>
    </source>
</evidence>
<name>A0ABS9XXB0_9ACTN</name>
<reference evidence="1" key="1">
    <citation type="submission" date="2022-03" db="EMBL/GenBank/DDBJ databases">
        <title>Streptomyces 7R015 and 7R016 isolated from Barleria lupulina in Thailand.</title>
        <authorList>
            <person name="Kanchanasin P."/>
            <person name="Phongsopitanun W."/>
            <person name="Tanasupawat S."/>
        </authorList>
    </citation>
    <scope>NUCLEOTIDE SEQUENCE</scope>
    <source>
        <strain evidence="1">7R016</strain>
    </source>
</reference>
<keyword evidence="2" id="KW-1185">Reference proteome</keyword>
<dbReference type="EMBL" id="JALDAX010000031">
    <property type="protein sequence ID" value="MCI3246232.1"/>
    <property type="molecule type" value="Genomic_DNA"/>
</dbReference>
<sequence length="92" mass="9596">MARPAVRRGAALGLGMLWWWAVLRLAFAPGAGVLEAAVAAGGWGLSVLPVHCVPRAQAAGAVGPERWRGAWRAVRTTTASPLRRSDAGSGPW</sequence>
<dbReference type="Proteomes" id="UP001165270">
    <property type="component" value="Unassembled WGS sequence"/>
</dbReference>
<comment type="caution">
    <text evidence="1">The sequence shown here is derived from an EMBL/GenBank/DDBJ whole genome shotgun (WGS) entry which is preliminary data.</text>
</comment>
<proteinExistence type="predicted"/>
<gene>
    <name evidence="1" type="ORF">MQN93_41740</name>
</gene>
<accession>A0ABS9XXB0</accession>
<organism evidence="1 2">
    <name type="scientific">Streptomyces spinosisporus</name>
    <dbReference type="NCBI Taxonomy" id="2927582"/>
    <lineage>
        <taxon>Bacteria</taxon>
        <taxon>Bacillati</taxon>
        <taxon>Actinomycetota</taxon>
        <taxon>Actinomycetes</taxon>
        <taxon>Kitasatosporales</taxon>
        <taxon>Streptomycetaceae</taxon>
        <taxon>Streptomyces</taxon>
    </lineage>
</organism>